<dbReference type="GO" id="GO:0032589">
    <property type="term" value="C:neuron projection membrane"/>
    <property type="evidence" value="ECO:0007669"/>
    <property type="project" value="TreeGrafter"/>
</dbReference>
<dbReference type="Gene3D" id="2.60.40.10">
    <property type="entry name" value="Immunoglobulins"/>
    <property type="match status" value="1"/>
</dbReference>
<protein>
    <recommendedName>
        <fullName evidence="3">Ig-like domain-containing protein</fullName>
    </recommendedName>
</protein>
<dbReference type="InterPro" id="IPR037448">
    <property type="entry name" value="Zig-8"/>
</dbReference>
<dbReference type="InterPro" id="IPR013783">
    <property type="entry name" value="Ig-like_fold"/>
</dbReference>
<dbReference type="EMBL" id="CAJPVJ010000522">
    <property type="protein sequence ID" value="CAG2162741.1"/>
    <property type="molecule type" value="Genomic_DNA"/>
</dbReference>
<dbReference type="CDD" id="cd00096">
    <property type="entry name" value="Ig"/>
    <property type="match status" value="1"/>
</dbReference>
<sequence length="108" mass="12817">MIRSRVNEVIKQFVWTDVVLAQHKPLMRTKPLEGLVSWIRRKDFHVITVGKFTYTSDQRFQAVHMDNSDDWTLQIRYPQRRDAGIYECQVSTLPKMSLFVELNYTLIA</sequence>
<dbReference type="PANTHER" id="PTHR23279">
    <property type="entry name" value="DEFECTIVE PROBOSCIS EXTENSION RESPONSE DPR -RELATED"/>
    <property type="match status" value="1"/>
</dbReference>
<dbReference type="OrthoDB" id="5969816at2759"/>
<accession>A0A7R9LFR0</accession>
<organism evidence="1">
    <name type="scientific">Oppiella nova</name>
    <dbReference type="NCBI Taxonomy" id="334625"/>
    <lineage>
        <taxon>Eukaryota</taxon>
        <taxon>Metazoa</taxon>
        <taxon>Ecdysozoa</taxon>
        <taxon>Arthropoda</taxon>
        <taxon>Chelicerata</taxon>
        <taxon>Arachnida</taxon>
        <taxon>Acari</taxon>
        <taxon>Acariformes</taxon>
        <taxon>Sarcoptiformes</taxon>
        <taxon>Oribatida</taxon>
        <taxon>Brachypylina</taxon>
        <taxon>Oppioidea</taxon>
        <taxon>Oppiidae</taxon>
        <taxon>Oppiella</taxon>
    </lineage>
</organism>
<name>A0A7R9LFR0_9ACAR</name>
<evidence type="ECO:0000313" key="1">
    <source>
        <dbReference type="EMBL" id="CAD7640005.1"/>
    </source>
</evidence>
<proteinExistence type="predicted"/>
<keyword evidence="2" id="KW-1185">Reference proteome</keyword>
<dbReference type="InterPro" id="IPR036179">
    <property type="entry name" value="Ig-like_dom_sf"/>
</dbReference>
<gene>
    <name evidence="1" type="ORF">ONB1V03_LOCUS2331</name>
</gene>
<evidence type="ECO:0000313" key="2">
    <source>
        <dbReference type="Proteomes" id="UP000728032"/>
    </source>
</evidence>
<dbReference type="SUPFAM" id="SSF48726">
    <property type="entry name" value="Immunoglobulin"/>
    <property type="match status" value="1"/>
</dbReference>
<dbReference type="AlphaFoldDB" id="A0A7R9LFR0"/>
<dbReference type="EMBL" id="OC915347">
    <property type="protein sequence ID" value="CAD7640005.1"/>
    <property type="molecule type" value="Genomic_DNA"/>
</dbReference>
<reference evidence="1" key="1">
    <citation type="submission" date="2020-11" db="EMBL/GenBank/DDBJ databases">
        <authorList>
            <person name="Tran Van P."/>
        </authorList>
    </citation>
    <scope>NUCLEOTIDE SEQUENCE</scope>
</reference>
<evidence type="ECO:0008006" key="3">
    <source>
        <dbReference type="Google" id="ProtNLM"/>
    </source>
</evidence>
<dbReference type="PANTHER" id="PTHR23279:SF36">
    <property type="entry name" value="DEFECTIVE PROBOSCIS EXTENSION RESPONSE 9, ISOFORM A"/>
    <property type="match status" value="1"/>
</dbReference>
<dbReference type="GO" id="GO:0050808">
    <property type="term" value="P:synapse organization"/>
    <property type="evidence" value="ECO:0007669"/>
    <property type="project" value="TreeGrafter"/>
</dbReference>
<dbReference type="Proteomes" id="UP000728032">
    <property type="component" value="Unassembled WGS sequence"/>
</dbReference>